<dbReference type="OrthoDB" id="180343at2"/>
<evidence type="ECO:0000313" key="2">
    <source>
        <dbReference type="EMBL" id="ACB77278.1"/>
    </source>
</evidence>
<feature type="transmembrane region" description="Helical" evidence="1">
    <location>
        <begin position="33"/>
        <end position="54"/>
    </location>
</feature>
<gene>
    <name evidence="2" type="ordered locus">Oter_4004</name>
</gene>
<proteinExistence type="predicted"/>
<dbReference type="RefSeq" id="WP_012376806.1">
    <property type="nucleotide sequence ID" value="NC_010571.1"/>
</dbReference>
<evidence type="ECO:0000313" key="3">
    <source>
        <dbReference type="Proteomes" id="UP000007013"/>
    </source>
</evidence>
<dbReference type="Proteomes" id="UP000007013">
    <property type="component" value="Chromosome"/>
</dbReference>
<keyword evidence="3" id="KW-1185">Reference proteome</keyword>
<protein>
    <recommendedName>
        <fullName evidence="4">Glycosyltransferase RgtA/B/C/D-like domain-containing protein</fullName>
    </recommendedName>
</protein>
<name>B1ZZU2_OPITP</name>
<feature type="transmembrane region" description="Helical" evidence="1">
    <location>
        <begin position="6"/>
        <end position="24"/>
    </location>
</feature>
<feature type="transmembrane region" description="Helical" evidence="1">
    <location>
        <begin position="194"/>
        <end position="214"/>
    </location>
</feature>
<keyword evidence="1" id="KW-1133">Transmembrane helix</keyword>
<evidence type="ECO:0008006" key="4">
    <source>
        <dbReference type="Google" id="ProtNLM"/>
    </source>
</evidence>
<feature type="transmembrane region" description="Helical" evidence="1">
    <location>
        <begin position="448"/>
        <end position="467"/>
    </location>
</feature>
<keyword evidence="1" id="KW-0472">Membrane</keyword>
<feature type="transmembrane region" description="Helical" evidence="1">
    <location>
        <begin position="413"/>
        <end position="436"/>
    </location>
</feature>
<dbReference type="EMBL" id="CP001032">
    <property type="protein sequence ID" value="ACB77278.1"/>
    <property type="molecule type" value="Genomic_DNA"/>
</dbReference>
<dbReference type="KEGG" id="ote:Oter_4004"/>
<feature type="transmembrane region" description="Helical" evidence="1">
    <location>
        <begin position="474"/>
        <end position="492"/>
    </location>
</feature>
<feature type="transmembrane region" description="Helical" evidence="1">
    <location>
        <begin position="385"/>
        <end position="406"/>
    </location>
</feature>
<dbReference type="HOGENOM" id="CLU_378919_0_0_0"/>
<keyword evidence="1" id="KW-0812">Transmembrane</keyword>
<feature type="transmembrane region" description="Helical" evidence="1">
    <location>
        <begin position="221"/>
        <end position="240"/>
    </location>
</feature>
<evidence type="ECO:0000256" key="1">
    <source>
        <dbReference type="SAM" id="Phobius"/>
    </source>
</evidence>
<organism evidence="2 3">
    <name type="scientific">Opitutus terrae (strain DSM 11246 / JCM 15787 / PB90-1)</name>
    <dbReference type="NCBI Taxonomy" id="452637"/>
    <lineage>
        <taxon>Bacteria</taxon>
        <taxon>Pseudomonadati</taxon>
        <taxon>Verrucomicrobiota</taxon>
        <taxon>Opitutia</taxon>
        <taxon>Opitutales</taxon>
        <taxon>Opitutaceae</taxon>
        <taxon>Opitutus</taxon>
    </lineage>
</organism>
<feature type="transmembrane region" description="Helical" evidence="1">
    <location>
        <begin position="317"/>
        <end position="334"/>
    </location>
</feature>
<feature type="transmembrane region" description="Helical" evidence="1">
    <location>
        <begin position="97"/>
        <end position="114"/>
    </location>
</feature>
<feature type="transmembrane region" description="Helical" evidence="1">
    <location>
        <begin position="293"/>
        <end position="310"/>
    </location>
</feature>
<feature type="transmembrane region" description="Helical" evidence="1">
    <location>
        <begin position="60"/>
        <end position="77"/>
    </location>
</feature>
<sequence length="731" mass="79654">MNLLLLIGLPLFLLLSGYLLAVWLKETSAAERLAVAVLGGLALLLWNIAAVNFFRPLAGAWAWLCLWPVAVTLLWPAARTTAWRDVATVAGHRRGAVALALASGFLIFLLWPLLSRPELVYYDGTSNHDAFFWIVAAEHLMRHTYMELPPSVRVHPLMDAVPAIIGWQPAWGRMGGEGFLALLSSLSGSEPVRIYLAATAALFVPWIAAVFLTVRTFLSNRLGSVGTFALVALQPVFVFFHGNANLPNLLGALCAGGVVAAVERALRGGPGRGAWLALLAFSLHGLLCSYPEMLPFVALPAGLLWLRAWFSDTLANVWRPAAATAGAVIVGLALNPTSSARAWYGFVTSFETARANLSWANLFDRITPLQYVPALATLSVGATKILGVLVGAVLTILLLAALALTLRRARDRFGAWFILSGAGALLAYTIITGFNYGWQKTVQFGGPLWAAFFPVAILDTLAAAAPTSTRRRRIVRSTLLAILALFGYATFYNCVIEHQWSQRKMITEDWFRLRGYAHQHLAGSPLLIDGATFPMMFFHSMWATYFLPDSSLYFAARGYGNGGYLRDAVRNESRDPLPALSGVLVSRAWAESFDANSPRLFSGDTVALLARSNRLVKSTGLFPDDGPPEQAYTHVAIELLPHTASQLVFAIASRNRKADATTWEVRRETAGAPDYVQRLGGPPPWRLVVPLVADQVNRVSFIASPVPDLSYPPFAVREVRIENQAPERSAP</sequence>
<dbReference type="STRING" id="452637.Oter_4004"/>
<reference evidence="2 3" key="1">
    <citation type="journal article" date="2011" name="J. Bacteriol.">
        <title>Genome sequence of the verrucomicrobium Opitutus terrae PB90-1, an abundant inhabitant of rice paddy soil ecosystems.</title>
        <authorList>
            <person name="van Passel M.W."/>
            <person name="Kant R."/>
            <person name="Palva A."/>
            <person name="Copeland A."/>
            <person name="Lucas S."/>
            <person name="Lapidus A."/>
            <person name="Glavina del Rio T."/>
            <person name="Pitluck S."/>
            <person name="Goltsman E."/>
            <person name="Clum A."/>
            <person name="Sun H."/>
            <person name="Schmutz J."/>
            <person name="Larimer F.W."/>
            <person name="Land M.L."/>
            <person name="Hauser L."/>
            <person name="Kyrpides N."/>
            <person name="Mikhailova N."/>
            <person name="Richardson P.P."/>
            <person name="Janssen P.H."/>
            <person name="de Vos W.M."/>
            <person name="Smidt H."/>
        </authorList>
    </citation>
    <scope>NUCLEOTIDE SEQUENCE [LARGE SCALE GENOMIC DNA]</scope>
    <source>
        <strain evidence="3">DSM 11246 / JCM 15787 / PB90-1</strain>
    </source>
</reference>
<accession>B1ZZU2</accession>
<dbReference type="AlphaFoldDB" id="B1ZZU2"/>